<reference evidence="3" key="1">
    <citation type="submission" date="2022-01" db="EMBL/GenBank/DDBJ databases">
        <authorList>
            <person name="King R."/>
        </authorList>
    </citation>
    <scope>NUCLEOTIDE SEQUENCE</scope>
</reference>
<sequence>MYKMCTYVTWFLLVCGCLSMYTFALSTGRASVSENYPIATTTIRPTEVSTKSRYEKGLEDYDEAVASSRKARGMVDYNDYDHDHHHDIIVDHPPEMMKMKEETKQASDVWTSYYEFIINEGSFKFWAAFQLFTAILLIYSALAAAYYAKFNIITTDYDYYDDFFGRSNSDAPSNNLWSGLTSSTVQRILDAISSKKYT</sequence>
<dbReference type="EMBL" id="OV651826">
    <property type="protein sequence ID" value="CAH1103276.1"/>
    <property type="molecule type" value="Genomic_DNA"/>
</dbReference>
<keyword evidence="2" id="KW-0732">Signal</keyword>
<keyword evidence="4" id="KW-1185">Reference proteome</keyword>
<evidence type="ECO:0000256" key="1">
    <source>
        <dbReference type="SAM" id="Phobius"/>
    </source>
</evidence>
<evidence type="ECO:0000313" key="3">
    <source>
        <dbReference type="EMBL" id="CAH1103276.1"/>
    </source>
</evidence>
<protein>
    <submittedName>
        <fullName evidence="3">Uncharacterized protein</fullName>
    </submittedName>
</protein>
<keyword evidence="1" id="KW-0472">Membrane</keyword>
<evidence type="ECO:0000313" key="4">
    <source>
        <dbReference type="Proteomes" id="UP001153636"/>
    </source>
</evidence>
<feature type="signal peptide" evidence="2">
    <location>
        <begin position="1"/>
        <end position="24"/>
    </location>
</feature>
<dbReference type="PROSITE" id="PS51257">
    <property type="entry name" value="PROKAR_LIPOPROTEIN"/>
    <property type="match status" value="1"/>
</dbReference>
<evidence type="ECO:0000256" key="2">
    <source>
        <dbReference type="SAM" id="SignalP"/>
    </source>
</evidence>
<proteinExistence type="predicted"/>
<keyword evidence="1" id="KW-0812">Transmembrane</keyword>
<feature type="chain" id="PRO_5040311709" evidence="2">
    <location>
        <begin position="25"/>
        <end position="198"/>
    </location>
</feature>
<keyword evidence="1" id="KW-1133">Transmembrane helix</keyword>
<dbReference type="AlphaFoldDB" id="A0A9P0CKN9"/>
<accession>A0A9P0CKN9</accession>
<gene>
    <name evidence="3" type="ORF">PSYICH_LOCUS4607</name>
</gene>
<dbReference type="Proteomes" id="UP001153636">
    <property type="component" value="Chromosome 14"/>
</dbReference>
<organism evidence="3 4">
    <name type="scientific">Psylliodes chrysocephalus</name>
    <dbReference type="NCBI Taxonomy" id="3402493"/>
    <lineage>
        <taxon>Eukaryota</taxon>
        <taxon>Metazoa</taxon>
        <taxon>Ecdysozoa</taxon>
        <taxon>Arthropoda</taxon>
        <taxon>Hexapoda</taxon>
        <taxon>Insecta</taxon>
        <taxon>Pterygota</taxon>
        <taxon>Neoptera</taxon>
        <taxon>Endopterygota</taxon>
        <taxon>Coleoptera</taxon>
        <taxon>Polyphaga</taxon>
        <taxon>Cucujiformia</taxon>
        <taxon>Chrysomeloidea</taxon>
        <taxon>Chrysomelidae</taxon>
        <taxon>Galerucinae</taxon>
        <taxon>Alticini</taxon>
        <taxon>Psylliodes</taxon>
    </lineage>
</organism>
<dbReference type="OrthoDB" id="7614304at2759"/>
<name>A0A9P0CKN9_9CUCU</name>
<feature type="transmembrane region" description="Helical" evidence="1">
    <location>
        <begin position="125"/>
        <end position="148"/>
    </location>
</feature>